<keyword evidence="1" id="KW-1133">Transmembrane helix</keyword>
<feature type="transmembrane region" description="Helical" evidence="1">
    <location>
        <begin position="12"/>
        <end position="42"/>
    </location>
</feature>
<dbReference type="GeneID" id="19135988"/>
<keyword evidence="1" id="KW-0472">Membrane</keyword>
<evidence type="ECO:0000313" key="2">
    <source>
        <dbReference type="EMBL" id="EMD67579.1"/>
    </source>
</evidence>
<dbReference type="KEGG" id="bsc:COCSADRAFT_290612"/>
<dbReference type="Proteomes" id="UP000016934">
    <property type="component" value="Unassembled WGS sequence"/>
</dbReference>
<evidence type="ECO:0000313" key="3">
    <source>
        <dbReference type="Proteomes" id="UP000016934"/>
    </source>
</evidence>
<dbReference type="AlphaFoldDB" id="M2RLT9"/>
<evidence type="ECO:0000256" key="1">
    <source>
        <dbReference type="SAM" id="Phobius"/>
    </source>
</evidence>
<feature type="transmembrane region" description="Helical" evidence="1">
    <location>
        <begin position="48"/>
        <end position="65"/>
    </location>
</feature>
<proteinExistence type="predicted"/>
<keyword evidence="1" id="KW-0812">Transmembrane</keyword>
<dbReference type="EMBL" id="KB445639">
    <property type="protein sequence ID" value="EMD67579.1"/>
    <property type="molecule type" value="Genomic_DNA"/>
</dbReference>
<protein>
    <submittedName>
        <fullName evidence="2">Uncharacterized protein</fullName>
    </submittedName>
</protein>
<keyword evidence="3" id="KW-1185">Reference proteome</keyword>
<accession>M2RLT9</accession>
<dbReference type="RefSeq" id="XP_007697200.1">
    <property type="nucleotide sequence ID" value="XM_007699010.1"/>
</dbReference>
<dbReference type="HOGENOM" id="CLU_2589588_0_0_1"/>
<organism evidence="2 3">
    <name type="scientific">Cochliobolus sativus (strain ND90Pr / ATCC 201652)</name>
    <name type="common">Common root rot and spot blotch fungus</name>
    <name type="synonym">Bipolaris sorokiniana</name>
    <dbReference type="NCBI Taxonomy" id="665912"/>
    <lineage>
        <taxon>Eukaryota</taxon>
        <taxon>Fungi</taxon>
        <taxon>Dikarya</taxon>
        <taxon>Ascomycota</taxon>
        <taxon>Pezizomycotina</taxon>
        <taxon>Dothideomycetes</taxon>
        <taxon>Pleosporomycetidae</taxon>
        <taxon>Pleosporales</taxon>
        <taxon>Pleosporineae</taxon>
        <taxon>Pleosporaceae</taxon>
        <taxon>Bipolaris</taxon>
    </lineage>
</organism>
<reference evidence="2 3" key="1">
    <citation type="journal article" date="2012" name="PLoS Pathog.">
        <title>Diverse lifestyles and strategies of plant pathogenesis encoded in the genomes of eighteen Dothideomycetes fungi.</title>
        <authorList>
            <person name="Ohm R.A."/>
            <person name="Feau N."/>
            <person name="Henrissat B."/>
            <person name="Schoch C.L."/>
            <person name="Horwitz B.A."/>
            <person name="Barry K.W."/>
            <person name="Condon B.J."/>
            <person name="Copeland A.C."/>
            <person name="Dhillon B."/>
            <person name="Glaser F."/>
            <person name="Hesse C.N."/>
            <person name="Kosti I."/>
            <person name="LaButti K."/>
            <person name="Lindquist E.A."/>
            <person name="Lucas S."/>
            <person name="Salamov A.A."/>
            <person name="Bradshaw R.E."/>
            <person name="Ciuffetti L."/>
            <person name="Hamelin R.C."/>
            <person name="Kema G.H.J."/>
            <person name="Lawrence C."/>
            <person name="Scott J.A."/>
            <person name="Spatafora J.W."/>
            <person name="Turgeon B.G."/>
            <person name="de Wit P.J.G.M."/>
            <person name="Zhong S."/>
            <person name="Goodwin S.B."/>
            <person name="Grigoriev I.V."/>
        </authorList>
    </citation>
    <scope>NUCLEOTIDE SEQUENCE [LARGE SCALE GENOMIC DNA]</scope>
    <source>
        <strain evidence="3">ND90Pr / ATCC 201652</strain>
    </source>
</reference>
<name>M2RLT9_COCSN</name>
<sequence>MFAYFNLAYRFLYIFSFFLPFPILRSCVRVASIYYCSFFVVVPPIPKLAYLLLLLPTVAFVDLRMSLSFSTPFFICLPCV</sequence>
<gene>
    <name evidence="2" type="ORF">COCSADRAFT_290612</name>
</gene>
<reference evidence="3" key="2">
    <citation type="journal article" date="2013" name="PLoS Genet.">
        <title>Comparative genome structure, secondary metabolite, and effector coding capacity across Cochliobolus pathogens.</title>
        <authorList>
            <person name="Condon B.J."/>
            <person name="Leng Y."/>
            <person name="Wu D."/>
            <person name="Bushley K.E."/>
            <person name="Ohm R.A."/>
            <person name="Otillar R."/>
            <person name="Martin J."/>
            <person name="Schackwitz W."/>
            <person name="Grimwood J."/>
            <person name="MohdZainudin N."/>
            <person name="Xue C."/>
            <person name="Wang R."/>
            <person name="Manning V.A."/>
            <person name="Dhillon B."/>
            <person name="Tu Z.J."/>
            <person name="Steffenson B.J."/>
            <person name="Salamov A."/>
            <person name="Sun H."/>
            <person name="Lowry S."/>
            <person name="LaButti K."/>
            <person name="Han J."/>
            <person name="Copeland A."/>
            <person name="Lindquist E."/>
            <person name="Barry K."/>
            <person name="Schmutz J."/>
            <person name="Baker S.E."/>
            <person name="Ciuffetti L.M."/>
            <person name="Grigoriev I.V."/>
            <person name="Zhong S."/>
            <person name="Turgeon B.G."/>
        </authorList>
    </citation>
    <scope>NUCLEOTIDE SEQUENCE [LARGE SCALE GENOMIC DNA]</scope>
    <source>
        <strain evidence="3">ND90Pr / ATCC 201652</strain>
    </source>
</reference>